<dbReference type="Proteomes" id="UP000093000">
    <property type="component" value="Unassembled WGS sequence"/>
</dbReference>
<gene>
    <name evidence="4" type="primary">BGBP</name>
    <name evidence="4" type="ORF">A0J61_09952</name>
</gene>
<dbReference type="GO" id="GO:0005975">
    <property type="term" value="P:carbohydrate metabolic process"/>
    <property type="evidence" value="ECO:0007669"/>
    <property type="project" value="InterPro"/>
</dbReference>
<keyword evidence="2" id="KW-0732">Signal</keyword>
<evidence type="ECO:0000313" key="4">
    <source>
        <dbReference type="EMBL" id="OBZ81999.1"/>
    </source>
</evidence>
<dbReference type="STRING" id="101091.A0A1C7N032"/>
<proteinExistence type="inferred from homology"/>
<comment type="caution">
    <text evidence="4">The sequence shown here is derived from an EMBL/GenBank/DDBJ whole genome shotgun (WGS) entry which is preliminary data.</text>
</comment>
<comment type="similarity">
    <text evidence="1">Belongs to the glycosyl hydrolase 16 family.</text>
</comment>
<dbReference type="InterPro" id="IPR050546">
    <property type="entry name" value="Glycosyl_Hydrlase_16"/>
</dbReference>
<dbReference type="InterPro" id="IPR000757">
    <property type="entry name" value="Beta-glucanase-like"/>
</dbReference>
<dbReference type="Pfam" id="PF00722">
    <property type="entry name" value="Glyco_hydro_16"/>
    <property type="match status" value="1"/>
</dbReference>
<dbReference type="InterPro" id="IPR013320">
    <property type="entry name" value="ConA-like_dom_sf"/>
</dbReference>
<dbReference type="PROSITE" id="PS51762">
    <property type="entry name" value="GH16_2"/>
    <property type="match status" value="1"/>
</dbReference>
<feature type="domain" description="GH16" evidence="3">
    <location>
        <begin position="40"/>
        <end position="379"/>
    </location>
</feature>
<keyword evidence="5" id="KW-1185">Reference proteome</keyword>
<dbReference type="Gene3D" id="2.60.120.200">
    <property type="match status" value="1"/>
</dbReference>
<dbReference type="CDD" id="cd08024">
    <property type="entry name" value="GH16_CCF"/>
    <property type="match status" value="1"/>
</dbReference>
<accession>A0A1C7N032</accession>
<sequence length="385" mass="43648">MLFSVIYLTALPALVIGFEYRDPKQFKAAALQPPNRALTADQGDSEYCLIFEDQFNTFNLKTWQHEITLAGGGNWEFQHYTNNRSNSFVEDGILYLKPTLTSDSIGEQAVKSGGKISLYSGQPASDCTDNSDFGCERISGAAANGNYLNPIQSARIRSINSVSFRYGKVEVRARLPRGDWLWPAIWMLPKYNAYGSWPASGEIDILEGFGNENFPYGNSSVVSSTLHWGPFFELNRFNLTHNDLHSVRGETWADSFHTYGMEWSEEGIRTYVDSNTILEVDFDQTSWEKGKFDKNVMNPWKGGDIAAPFDQEFYLILNLAVGGVNGYWNDHPSKPWKNNETLAMNHFYDAKQAWLPTWGEGNRRALGIDWIKIWSKDTEAKCLND</sequence>
<evidence type="ECO:0000256" key="2">
    <source>
        <dbReference type="SAM" id="SignalP"/>
    </source>
</evidence>
<dbReference type="InParanoid" id="A0A1C7N032"/>
<dbReference type="AlphaFoldDB" id="A0A1C7N032"/>
<evidence type="ECO:0000313" key="5">
    <source>
        <dbReference type="Proteomes" id="UP000093000"/>
    </source>
</evidence>
<evidence type="ECO:0000256" key="1">
    <source>
        <dbReference type="ARBA" id="ARBA00006865"/>
    </source>
</evidence>
<dbReference type="OrthoDB" id="4781at2759"/>
<dbReference type="PANTHER" id="PTHR10963:SF55">
    <property type="entry name" value="GLYCOSIDE HYDROLASE FAMILY 16 PROTEIN"/>
    <property type="match status" value="1"/>
</dbReference>
<dbReference type="PANTHER" id="PTHR10963">
    <property type="entry name" value="GLYCOSYL HYDROLASE-RELATED"/>
    <property type="match status" value="1"/>
</dbReference>
<dbReference type="GO" id="GO:0004553">
    <property type="term" value="F:hydrolase activity, hydrolyzing O-glycosyl compounds"/>
    <property type="evidence" value="ECO:0007669"/>
    <property type="project" value="InterPro"/>
</dbReference>
<feature type="signal peptide" evidence="2">
    <location>
        <begin position="1"/>
        <end position="17"/>
    </location>
</feature>
<dbReference type="EMBL" id="LUGH01000980">
    <property type="protein sequence ID" value="OBZ81999.1"/>
    <property type="molecule type" value="Genomic_DNA"/>
</dbReference>
<evidence type="ECO:0000259" key="3">
    <source>
        <dbReference type="PROSITE" id="PS51762"/>
    </source>
</evidence>
<protein>
    <submittedName>
        <fullName evidence="4">Beta-1,3-glucan-binding protein</fullName>
    </submittedName>
</protein>
<feature type="chain" id="PRO_5008889389" evidence="2">
    <location>
        <begin position="18"/>
        <end position="385"/>
    </location>
</feature>
<organism evidence="4 5">
    <name type="scientific">Choanephora cucurbitarum</name>
    <dbReference type="NCBI Taxonomy" id="101091"/>
    <lineage>
        <taxon>Eukaryota</taxon>
        <taxon>Fungi</taxon>
        <taxon>Fungi incertae sedis</taxon>
        <taxon>Mucoromycota</taxon>
        <taxon>Mucoromycotina</taxon>
        <taxon>Mucoromycetes</taxon>
        <taxon>Mucorales</taxon>
        <taxon>Mucorineae</taxon>
        <taxon>Choanephoraceae</taxon>
        <taxon>Choanephoroideae</taxon>
        <taxon>Choanephora</taxon>
    </lineage>
</organism>
<reference evidence="4 5" key="1">
    <citation type="submission" date="2016-03" db="EMBL/GenBank/DDBJ databases">
        <title>Choanephora cucurbitarum.</title>
        <authorList>
            <person name="Min B."/>
            <person name="Park H."/>
            <person name="Park J.-H."/>
            <person name="Shin H.-D."/>
            <person name="Choi I.-G."/>
        </authorList>
    </citation>
    <scope>NUCLEOTIDE SEQUENCE [LARGE SCALE GENOMIC DNA]</scope>
    <source>
        <strain evidence="4 5">KUS-F28377</strain>
    </source>
</reference>
<dbReference type="SUPFAM" id="SSF49899">
    <property type="entry name" value="Concanavalin A-like lectins/glucanases"/>
    <property type="match status" value="1"/>
</dbReference>
<name>A0A1C7N032_9FUNG</name>